<evidence type="ECO:0000313" key="1">
    <source>
        <dbReference type="EMBL" id="CAF4681938.1"/>
    </source>
</evidence>
<dbReference type="Proteomes" id="UP000663866">
    <property type="component" value="Unassembled WGS sequence"/>
</dbReference>
<feature type="non-terminal residue" evidence="2">
    <location>
        <position position="28"/>
    </location>
</feature>
<evidence type="ECO:0000313" key="2">
    <source>
        <dbReference type="EMBL" id="CAF4779954.1"/>
    </source>
</evidence>
<keyword evidence="3" id="KW-1185">Reference proteome</keyword>
<dbReference type="AlphaFoldDB" id="A0A821N8C4"/>
<evidence type="ECO:0000313" key="3">
    <source>
        <dbReference type="Proteomes" id="UP000663866"/>
    </source>
</evidence>
<comment type="caution">
    <text evidence="2">The sequence shown here is derived from an EMBL/GenBank/DDBJ whole genome shotgun (WGS) entry which is preliminary data.</text>
</comment>
<proteinExistence type="predicted"/>
<name>A0A821N8C4_9BILA</name>
<sequence>MGKHHGNSDDEDLDEAEFIVEKILDRKV</sequence>
<gene>
    <name evidence="1" type="ORF">OVN521_LOCUS47759</name>
    <name evidence="2" type="ORF">OVN521_LOCUS51140</name>
</gene>
<accession>A0A821N8C4</accession>
<dbReference type="EMBL" id="CAJOBG010095550">
    <property type="protein sequence ID" value="CAF4681938.1"/>
    <property type="molecule type" value="Genomic_DNA"/>
</dbReference>
<dbReference type="EMBL" id="CAJOBG010121379">
    <property type="protein sequence ID" value="CAF4779954.1"/>
    <property type="molecule type" value="Genomic_DNA"/>
</dbReference>
<protein>
    <submittedName>
        <fullName evidence="2">Uncharacterized protein</fullName>
    </submittedName>
</protein>
<reference evidence="2" key="1">
    <citation type="submission" date="2021-02" db="EMBL/GenBank/DDBJ databases">
        <authorList>
            <person name="Nowell W R."/>
        </authorList>
    </citation>
    <scope>NUCLEOTIDE SEQUENCE</scope>
</reference>
<organism evidence="2 3">
    <name type="scientific">Rotaria magnacalcarata</name>
    <dbReference type="NCBI Taxonomy" id="392030"/>
    <lineage>
        <taxon>Eukaryota</taxon>
        <taxon>Metazoa</taxon>
        <taxon>Spiralia</taxon>
        <taxon>Gnathifera</taxon>
        <taxon>Rotifera</taxon>
        <taxon>Eurotatoria</taxon>
        <taxon>Bdelloidea</taxon>
        <taxon>Philodinida</taxon>
        <taxon>Philodinidae</taxon>
        <taxon>Rotaria</taxon>
    </lineage>
</organism>